<proteinExistence type="predicted"/>
<dbReference type="RefSeq" id="XP_014477283.1">
    <property type="nucleotide sequence ID" value="XM_014621797.1"/>
</dbReference>
<feature type="transmembrane region" description="Helical" evidence="2">
    <location>
        <begin position="512"/>
        <end position="534"/>
    </location>
</feature>
<dbReference type="KEGG" id="dqu:106745835"/>
<feature type="region of interest" description="Disordered" evidence="1">
    <location>
        <begin position="138"/>
        <end position="181"/>
    </location>
</feature>
<organism evidence="4 5">
    <name type="scientific">Dinoponera quadriceps</name>
    <name type="common">South American ant</name>
    <dbReference type="NCBI Taxonomy" id="609295"/>
    <lineage>
        <taxon>Eukaryota</taxon>
        <taxon>Metazoa</taxon>
        <taxon>Ecdysozoa</taxon>
        <taxon>Arthropoda</taxon>
        <taxon>Hexapoda</taxon>
        <taxon>Insecta</taxon>
        <taxon>Pterygota</taxon>
        <taxon>Neoptera</taxon>
        <taxon>Endopterygota</taxon>
        <taxon>Hymenoptera</taxon>
        <taxon>Apocrita</taxon>
        <taxon>Aculeata</taxon>
        <taxon>Formicoidea</taxon>
        <taxon>Formicidae</taxon>
        <taxon>Ponerinae</taxon>
        <taxon>Ponerini</taxon>
        <taxon>Dinoponera</taxon>
    </lineage>
</organism>
<dbReference type="InterPro" id="IPR001507">
    <property type="entry name" value="ZP_dom"/>
</dbReference>
<protein>
    <submittedName>
        <fullName evidence="5">Uncharacterized protein LOC106745835</fullName>
    </submittedName>
</protein>
<keyword evidence="2" id="KW-0812">Transmembrane</keyword>
<dbReference type="PROSITE" id="PS51034">
    <property type="entry name" value="ZP_2"/>
    <property type="match status" value="1"/>
</dbReference>
<keyword evidence="2" id="KW-0472">Membrane</keyword>
<evidence type="ECO:0000256" key="2">
    <source>
        <dbReference type="SAM" id="Phobius"/>
    </source>
</evidence>
<dbReference type="PANTHER" id="PTHR39959:SF2">
    <property type="entry name" value="RE44287P"/>
    <property type="match status" value="1"/>
</dbReference>
<feature type="domain" description="ZP" evidence="3">
    <location>
        <begin position="203"/>
        <end position="475"/>
    </location>
</feature>
<evidence type="ECO:0000313" key="5">
    <source>
        <dbReference type="RefSeq" id="XP_014477283.1"/>
    </source>
</evidence>
<evidence type="ECO:0000259" key="3">
    <source>
        <dbReference type="PROSITE" id="PS51034"/>
    </source>
</evidence>
<evidence type="ECO:0000256" key="1">
    <source>
        <dbReference type="SAM" id="MobiDB-lite"/>
    </source>
</evidence>
<accession>A0A6P3XGS5</accession>
<evidence type="ECO:0000313" key="4">
    <source>
        <dbReference type="Proteomes" id="UP000515204"/>
    </source>
</evidence>
<sequence length="547" mass="61408">MFPAVITTVFEGPPYWPCSQPLQWRNWLAHGTYRTVVVSNAGVIYRCLLVLGALFSGKVAESRDSTFLVNFHRRYNVSKVAILRNNGYLPPASVPANFSPPEVIDNRARNVIATTNETRNYPNALLLLPDQDSLRALARKSSTQDERYPGSGPHPRRPGSPQGKHPRLTTMRSPPFLPPSPLPPVVETPMSSSANRISIEEMSCQNAGDDLFFRASVKMPESSIPPIVDNVMGEACRATPAGDSYRINFERDQFWDCGVADCSADGVRSYCLDLRFPVISGLRLKDDYRVTLRCKTQDRITYRTKRINLKTLEAKGRSIPNVLNGGSKDTLDVDVGLFRKTYTSENTFDTRIQPGGTVLLGEEILLRVLVNSDDGWKYSRMGRVTVHYVEMMKQQRNVVNSLWILDEDGCLNADVREICPREQYAASPLESYLILRAFMFDGMKETDEIFLTVRATACLEAADCVLDCPAGHVRRARRSAADRNNTIEWRDDNIALRVLLPKYERRTSKRSYYSAFLTAACASLALTIASVCLVKTFAGKRRKPELS</sequence>
<feature type="compositionally biased region" description="Low complexity" evidence="1">
    <location>
        <begin position="149"/>
        <end position="163"/>
    </location>
</feature>
<dbReference type="OrthoDB" id="6757328at2759"/>
<name>A0A6P3XGS5_DINQU</name>
<dbReference type="AlphaFoldDB" id="A0A6P3XGS5"/>
<dbReference type="PANTHER" id="PTHR39959">
    <property type="entry name" value="RE44287P-RELATED"/>
    <property type="match status" value="1"/>
</dbReference>
<keyword evidence="4" id="KW-1185">Reference proteome</keyword>
<gene>
    <name evidence="5" type="primary">LOC106745835</name>
</gene>
<reference evidence="5" key="1">
    <citation type="submission" date="2025-08" db="UniProtKB">
        <authorList>
            <consortium name="RefSeq"/>
        </authorList>
    </citation>
    <scope>IDENTIFICATION</scope>
</reference>
<keyword evidence="2" id="KW-1133">Transmembrane helix</keyword>
<dbReference type="GeneID" id="106745835"/>
<dbReference type="Proteomes" id="UP000515204">
    <property type="component" value="Unplaced"/>
</dbReference>